<feature type="coiled-coil region" evidence="6">
    <location>
        <begin position="186"/>
        <end position="213"/>
    </location>
</feature>
<feature type="domain" description="THAP-type" evidence="7">
    <location>
        <begin position="1"/>
        <end position="81"/>
    </location>
</feature>
<keyword evidence="2 5" id="KW-0863">Zinc-finger</keyword>
<dbReference type="GO" id="GO:0003677">
    <property type="term" value="F:DNA binding"/>
    <property type="evidence" value="ECO:0007669"/>
    <property type="project" value="UniProtKB-UniRule"/>
</dbReference>
<dbReference type="Pfam" id="PF12017">
    <property type="entry name" value="Tnp_P_element"/>
    <property type="match status" value="1"/>
</dbReference>
<accession>A0A6G0U6J0</accession>
<evidence type="ECO:0000256" key="1">
    <source>
        <dbReference type="ARBA" id="ARBA00022723"/>
    </source>
</evidence>
<evidence type="ECO:0000313" key="8">
    <source>
        <dbReference type="EMBL" id="KAE9544229.1"/>
    </source>
</evidence>
<dbReference type="Proteomes" id="UP000475862">
    <property type="component" value="Unassembled WGS sequence"/>
</dbReference>
<dbReference type="PROSITE" id="PS50950">
    <property type="entry name" value="ZF_THAP"/>
    <property type="match status" value="1"/>
</dbReference>
<proteinExistence type="predicted"/>
<protein>
    <recommendedName>
        <fullName evidence="7">THAP-type domain-containing protein</fullName>
    </recommendedName>
</protein>
<dbReference type="GO" id="GO:0008270">
    <property type="term" value="F:zinc ion binding"/>
    <property type="evidence" value="ECO:0007669"/>
    <property type="project" value="UniProtKB-KW"/>
</dbReference>
<dbReference type="InterPro" id="IPR021896">
    <property type="entry name" value="THAP9-like_HTH"/>
</dbReference>
<keyword evidence="9" id="KW-1185">Reference proteome</keyword>
<dbReference type="AlphaFoldDB" id="A0A6G0U6J0"/>
<keyword evidence="6" id="KW-0175">Coiled coil</keyword>
<dbReference type="InterPro" id="IPR006612">
    <property type="entry name" value="THAP_Znf"/>
</dbReference>
<comment type="caution">
    <text evidence="8">The sequence shown here is derived from an EMBL/GenBank/DDBJ whole genome shotgun (WGS) entry which is preliminary data.</text>
</comment>
<dbReference type="EMBL" id="VYZN01000002">
    <property type="protein sequence ID" value="KAE9544229.1"/>
    <property type="molecule type" value="Genomic_DNA"/>
</dbReference>
<evidence type="ECO:0000256" key="5">
    <source>
        <dbReference type="PROSITE-ProRule" id="PRU00309"/>
    </source>
</evidence>
<evidence type="ECO:0000313" key="9">
    <source>
        <dbReference type="Proteomes" id="UP000475862"/>
    </source>
</evidence>
<evidence type="ECO:0000256" key="2">
    <source>
        <dbReference type="ARBA" id="ARBA00022771"/>
    </source>
</evidence>
<sequence length="368" mass="42485">MVVRCAAPMCSNSQDKTKDITYHRFPKDVELQHCVIVLTRSTMKMPNVTNHKDCVLYFLNQIVTSYLSSGYIRKDAIPSNFYWTVPSSMSDNQKDTSSTNICEISAQNIDEENVLDLPDPKCSAGIAVCSTPILGRTHSSTEMTNISNISRVTCTSPTTDDQLSLSVFSSCSTQTPKILSRYTSRKIKLKEQLTMQKEKYESLQVEFKKLQKAYSNACSLSNFNLMCDKFLTPEMSNFVKLQSKLINFKNKGRRYTDEFKQFALTIWFFGPKVYRFLKFAWCLPTIRTLQKVSERWEINTGFNNFVFEVLKLNLKHMSDESKQCVIIGCVIWSTIVLFRIEVQFPFNKFIRTRYKEINIFMIANCPDS</sequence>
<reference evidence="8 9" key="1">
    <citation type="submission" date="2019-08" db="EMBL/GenBank/DDBJ databases">
        <title>The genome of the soybean aphid Biotype 1, its phylome, world population structure and adaptation to the North American continent.</title>
        <authorList>
            <person name="Giordano R."/>
            <person name="Donthu R.K."/>
            <person name="Hernandez A.G."/>
            <person name="Wright C.L."/>
            <person name="Zimin A.V."/>
        </authorList>
    </citation>
    <scope>NUCLEOTIDE SEQUENCE [LARGE SCALE GENOMIC DNA]</scope>
    <source>
        <tissue evidence="8">Whole aphids</tissue>
    </source>
</reference>
<gene>
    <name evidence="8" type="ORF">AGLY_001408</name>
</gene>
<keyword evidence="4 5" id="KW-0238">DNA-binding</keyword>
<evidence type="ECO:0000259" key="7">
    <source>
        <dbReference type="PROSITE" id="PS50950"/>
    </source>
</evidence>
<keyword evidence="1" id="KW-0479">Metal-binding</keyword>
<keyword evidence="3" id="KW-0862">Zinc</keyword>
<name>A0A6G0U6J0_APHGL</name>
<dbReference type="OrthoDB" id="6768426at2759"/>
<dbReference type="SUPFAM" id="SSF57716">
    <property type="entry name" value="Glucocorticoid receptor-like (DNA-binding domain)"/>
    <property type="match status" value="1"/>
</dbReference>
<evidence type="ECO:0000256" key="4">
    <source>
        <dbReference type="ARBA" id="ARBA00023125"/>
    </source>
</evidence>
<evidence type="ECO:0000256" key="3">
    <source>
        <dbReference type="ARBA" id="ARBA00022833"/>
    </source>
</evidence>
<evidence type="ECO:0000256" key="6">
    <source>
        <dbReference type="SAM" id="Coils"/>
    </source>
</evidence>
<organism evidence="8 9">
    <name type="scientific">Aphis glycines</name>
    <name type="common">Soybean aphid</name>
    <dbReference type="NCBI Taxonomy" id="307491"/>
    <lineage>
        <taxon>Eukaryota</taxon>
        <taxon>Metazoa</taxon>
        <taxon>Ecdysozoa</taxon>
        <taxon>Arthropoda</taxon>
        <taxon>Hexapoda</taxon>
        <taxon>Insecta</taxon>
        <taxon>Pterygota</taxon>
        <taxon>Neoptera</taxon>
        <taxon>Paraneoptera</taxon>
        <taxon>Hemiptera</taxon>
        <taxon>Sternorrhyncha</taxon>
        <taxon>Aphidomorpha</taxon>
        <taxon>Aphidoidea</taxon>
        <taxon>Aphididae</taxon>
        <taxon>Aphidini</taxon>
        <taxon>Aphis</taxon>
        <taxon>Aphis</taxon>
    </lineage>
</organism>